<dbReference type="Proteomes" id="UP000651452">
    <property type="component" value="Unassembled WGS sequence"/>
</dbReference>
<evidence type="ECO:0008006" key="3">
    <source>
        <dbReference type="Google" id="ProtNLM"/>
    </source>
</evidence>
<dbReference type="PANTHER" id="PTHR42085:SF4">
    <property type="entry name" value="F-BOX DOMAIN-CONTAINING PROTEIN"/>
    <property type="match status" value="1"/>
</dbReference>
<dbReference type="OrthoDB" id="2951834at2759"/>
<dbReference type="AlphaFoldDB" id="A0A8H7MMN2"/>
<proteinExistence type="predicted"/>
<dbReference type="EMBL" id="RZGK01000003">
    <property type="protein sequence ID" value="KAF9700297.1"/>
    <property type="molecule type" value="Genomic_DNA"/>
</dbReference>
<name>A0A8H7MMN2_9PLEO</name>
<dbReference type="PANTHER" id="PTHR42085">
    <property type="entry name" value="F-BOX DOMAIN-CONTAINING PROTEIN"/>
    <property type="match status" value="1"/>
</dbReference>
<evidence type="ECO:0000313" key="2">
    <source>
        <dbReference type="Proteomes" id="UP000651452"/>
    </source>
</evidence>
<reference evidence="1" key="2">
    <citation type="submission" date="2020-09" db="EMBL/GenBank/DDBJ databases">
        <title>Reference genome assembly for Australian Ascochyta lentis isolate Al4.</title>
        <authorList>
            <person name="Lee R.C."/>
            <person name="Farfan-Caceres L.M."/>
            <person name="Debler J.W."/>
            <person name="Williams A.H."/>
            <person name="Henares B.M."/>
        </authorList>
    </citation>
    <scope>NUCLEOTIDE SEQUENCE</scope>
    <source>
        <strain evidence="1">Al4</strain>
    </source>
</reference>
<sequence>MATAFYLAAHGAHFPMVHTEPMQPASSPPTDPMLSIQHQAPHLSTAPTTKIERADSVISTTPHDEPTINSQETSLFFHLPAELRNQIYETLLCANTPSNLHDLPNAPRLPTPSPTHPAILSTCKRINQEATPLLYSTHIFHAHASLLTSLPHLTSPSHPILHPAALRRITRWQLTVRLDTDPRFSGAQAAAAFSGAEFFELRVWQSVFDGCGAGVLRLFTGVRGVGVCRVRGSVEEGLARWLERVMMAPLVEEKRGEGGWCRCQGERYVRCEGCEGRVWLDGNGAGVWMDEGDAWRFGNR</sequence>
<evidence type="ECO:0000313" key="1">
    <source>
        <dbReference type="EMBL" id="KAF9700297.1"/>
    </source>
</evidence>
<organism evidence="1 2">
    <name type="scientific">Ascochyta lentis</name>
    <dbReference type="NCBI Taxonomy" id="205686"/>
    <lineage>
        <taxon>Eukaryota</taxon>
        <taxon>Fungi</taxon>
        <taxon>Dikarya</taxon>
        <taxon>Ascomycota</taxon>
        <taxon>Pezizomycotina</taxon>
        <taxon>Dothideomycetes</taxon>
        <taxon>Pleosporomycetidae</taxon>
        <taxon>Pleosporales</taxon>
        <taxon>Pleosporineae</taxon>
        <taxon>Didymellaceae</taxon>
        <taxon>Ascochyta</taxon>
    </lineage>
</organism>
<accession>A0A8H7MMN2</accession>
<protein>
    <recommendedName>
        <fullName evidence="3">F-box domain-containing protein</fullName>
    </recommendedName>
</protein>
<comment type="caution">
    <text evidence="1">The sequence shown here is derived from an EMBL/GenBank/DDBJ whole genome shotgun (WGS) entry which is preliminary data.</text>
</comment>
<gene>
    <name evidence="1" type="ORF">EKO04_001969</name>
</gene>
<keyword evidence="2" id="KW-1185">Reference proteome</keyword>
<reference evidence="1" key="1">
    <citation type="submission" date="2018-12" db="EMBL/GenBank/DDBJ databases">
        <authorList>
            <person name="Syme R.A."/>
            <person name="Farfan-Caceres L."/>
            <person name="Lichtenzveig J."/>
        </authorList>
    </citation>
    <scope>NUCLEOTIDE SEQUENCE</scope>
    <source>
        <strain evidence="1">Al4</strain>
    </source>
</reference>
<dbReference type="InterPro" id="IPR038883">
    <property type="entry name" value="AN11006-like"/>
</dbReference>